<dbReference type="Gene3D" id="3.40.50.12780">
    <property type="entry name" value="N-terminal domain of ligase-like"/>
    <property type="match status" value="1"/>
</dbReference>
<accession>A0ABN1JFY9</accession>
<evidence type="ECO:0000313" key="3">
    <source>
        <dbReference type="EMBL" id="GAA0738917.1"/>
    </source>
</evidence>
<name>A0ABN1JFY9_9FLAO</name>
<dbReference type="InterPro" id="IPR025110">
    <property type="entry name" value="AMP-bd_C"/>
</dbReference>
<dbReference type="Proteomes" id="UP001500736">
    <property type="component" value="Unassembled WGS sequence"/>
</dbReference>
<dbReference type="Gene3D" id="3.30.300.30">
    <property type="match status" value="1"/>
</dbReference>
<evidence type="ECO:0000259" key="2">
    <source>
        <dbReference type="Pfam" id="PF13193"/>
    </source>
</evidence>
<protein>
    <submittedName>
        <fullName evidence="3">Long-chain fatty acid--CoA ligase</fullName>
    </submittedName>
</protein>
<dbReference type="Pfam" id="PF13193">
    <property type="entry name" value="AMP-binding_C"/>
    <property type="match status" value="1"/>
</dbReference>
<organism evidence="3 4">
    <name type="scientific">Gaetbulibacter jejuensis</name>
    <dbReference type="NCBI Taxonomy" id="584607"/>
    <lineage>
        <taxon>Bacteria</taxon>
        <taxon>Pseudomonadati</taxon>
        <taxon>Bacteroidota</taxon>
        <taxon>Flavobacteriia</taxon>
        <taxon>Flavobacteriales</taxon>
        <taxon>Flavobacteriaceae</taxon>
        <taxon>Gaetbulibacter</taxon>
    </lineage>
</organism>
<dbReference type="GO" id="GO:0016874">
    <property type="term" value="F:ligase activity"/>
    <property type="evidence" value="ECO:0007669"/>
    <property type="project" value="UniProtKB-KW"/>
</dbReference>
<evidence type="ECO:0000313" key="4">
    <source>
        <dbReference type="Proteomes" id="UP001500736"/>
    </source>
</evidence>
<dbReference type="InterPro" id="IPR020845">
    <property type="entry name" value="AMP-binding_CS"/>
</dbReference>
<dbReference type="InterPro" id="IPR000873">
    <property type="entry name" value="AMP-dep_synth/lig_dom"/>
</dbReference>
<dbReference type="RefSeq" id="WP_343795866.1">
    <property type="nucleotide sequence ID" value="NZ_BAAAGF010000001.1"/>
</dbReference>
<gene>
    <name evidence="3" type="ORF">GCM10009431_07340</name>
</gene>
<dbReference type="PANTHER" id="PTHR43767:SF1">
    <property type="entry name" value="NONRIBOSOMAL PEPTIDE SYNTHASE PES1 (EUROFUNG)-RELATED"/>
    <property type="match status" value="1"/>
</dbReference>
<comment type="caution">
    <text evidence="3">The sequence shown here is derived from an EMBL/GenBank/DDBJ whole genome shotgun (WGS) entry which is preliminary data.</text>
</comment>
<evidence type="ECO:0000259" key="1">
    <source>
        <dbReference type="Pfam" id="PF00501"/>
    </source>
</evidence>
<proteinExistence type="predicted"/>
<dbReference type="SUPFAM" id="SSF56801">
    <property type="entry name" value="Acetyl-CoA synthetase-like"/>
    <property type="match status" value="1"/>
</dbReference>
<dbReference type="Pfam" id="PF00501">
    <property type="entry name" value="AMP-binding"/>
    <property type="match status" value="1"/>
</dbReference>
<feature type="domain" description="AMP-binding enzyme C-terminal" evidence="2">
    <location>
        <begin position="413"/>
        <end position="485"/>
    </location>
</feature>
<keyword evidence="4" id="KW-1185">Reference proteome</keyword>
<dbReference type="InterPro" id="IPR045851">
    <property type="entry name" value="AMP-bd_C_sf"/>
</dbReference>
<reference evidence="3 4" key="1">
    <citation type="journal article" date="2019" name="Int. J. Syst. Evol. Microbiol.">
        <title>The Global Catalogue of Microorganisms (GCM) 10K type strain sequencing project: providing services to taxonomists for standard genome sequencing and annotation.</title>
        <authorList>
            <consortium name="The Broad Institute Genomics Platform"/>
            <consortium name="The Broad Institute Genome Sequencing Center for Infectious Disease"/>
            <person name="Wu L."/>
            <person name="Ma J."/>
        </authorList>
    </citation>
    <scope>NUCLEOTIDE SEQUENCE [LARGE SCALE GENOMIC DNA]</scope>
    <source>
        <strain evidence="3 4">JCM 15976</strain>
    </source>
</reference>
<sequence>MTTDTLDWIAKWADYTPDKIAVTSFDSEEKYTYSQIHVYANRLVEKFEELGLQEGDRIAVLAEHSLHYIVLLSACQRSGIIIVPLNYRLSLSDIEMLFLDCSPALLLYSENQKEKLGQLSIPLPKTIHLDVIERYYKDGVDVKPIAVQIKEKNPIFIFYTSGTTGRPKGVIYTNKMMFWNSLNTSMQLGITFRDSTINTLPPYHTSGWNIFITPLLHKGAQIDMVEKFDAERILCLLELNKTTLFMALPTMLAMMQKTEVFNRVNLEHLRFIISGGETVSPSLLKLWKEKKGISIRPGYGLTEAGPSITSLHHDIAMTKPESIGKPNFYLKTKIVLSTGRKARVNEVGEFCIKGNIVSPGYWNNSTETNNKIKNGWLHTGDLVTKDKDGFLFLKGRQDDMYISGGENVHPQEITATLLTCENVMKATVLSVDDPVWGQCGVAFVVLENEKSLKKVKTFVNKKLASFKRPKHIIILDEIPLTSVGKISRKKLLAYYKVYKAKLQP</sequence>
<dbReference type="PANTHER" id="PTHR43767">
    <property type="entry name" value="LONG-CHAIN-FATTY-ACID--COA LIGASE"/>
    <property type="match status" value="1"/>
</dbReference>
<dbReference type="InterPro" id="IPR050237">
    <property type="entry name" value="ATP-dep_AMP-bd_enzyme"/>
</dbReference>
<keyword evidence="3" id="KW-0436">Ligase</keyword>
<dbReference type="PROSITE" id="PS00455">
    <property type="entry name" value="AMP_BINDING"/>
    <property type="match status" value="1"/>
</dbReference>
<feature type="domain" description="AMP-dependent synthetase/ligase" evidence="1">
    <location>
        <begin position="10"/>
        <end position="362"/>
    </location>
</feature>
<dbReference type="EMBL" id="BAAAGF010000001">
    <property type="protein sequence ID" value="GAA0738917.1"/>
    <property type="molecule type" value="Genomic_DNA"/>
</dbReference>
<dbReference type="InterPro" id="IPR042099">
    <property type="entry name" value="ANL_N_sf"/>
</dbReference>